<protein>
    <submittedName>
        <fullName evidence="2">Uncharacterized protein</fullName>
    </submittedName>
</protein>
<feature type="region of interest" description="Disordered" evidence="1">
    <location>
        <begin position="108"/>
        <end position="209"/>
    </location>
</feature>
<proteinExistence type="predicted"/>
<dbReference type="AlphaFoldDB" id="A0AAV5UGE7"/>
<feature type="non-terminal residue" evidence="2">
    <location>
        <position position="1"/>
    </location>
</feature>
<evidence type="ECO:0000313" key="3">
    <source>
        <dbReference type="Proteomes" id="UP001432027"/>
    </source>
</evidence>
<dbReference type="EMBL" id="BTSX01000006">
    <property type="protein sequence ID" value="GMT05365.1"/>
    <property type="molecule type" value="Genomic_DNA"/>
</dbReference>
<feature type="non-terminal residue" evidence="2">
    <location>
        <position position="308"/>
    </location>
</feature>
<feature type="compositionally biased region" description="Gly residues" evidence="1">
    <location>
        <begin position="37"/>
        <end position="52"/>
    </location>
</feature>
<dbReference type="Proteomes" id="UP001432027">
    <property type="component" value="Unassembled WGS sequence"/>
</dbReference>
<feature type="compositionally biased region" description="Basic and acidic residues" evidence="1">
    <location>
        <begin position="161"/>
        <end position="175"/>
    </location>
</feature>
<keyword evidence="3" id="KW-1185">Reference proteome</keyword>
<feature type="region of interest" description="Disordered" evidence="1">
    <location>
        <begin position="33"/>
        <end position="53"/>
    </location>
</feature>
<feature type="compositionally biased region" description="Basic and acidic residues" evidence="1">
    <location>
        <begin position="193"/>
        <end position="202"/>
    </location>
</feature>
<feature type="compositionally biased region" description="Basic and acidic residues" evidence="1">
    <location>
        <begin position="244"/>
        <end position="256"/>
    </location>
</feature>
<gene>
    <name evidence="2" type="ORF">PENTCL1PPCAC_27539</name>
</gene>
<feature type="compositionally biased region" description="Basic and acidic residues" evidence="1">
    <location>
        <begin position="263"/>
        <end position="273"/>
    </location>
</feature>
<feature type="region of interest" description="Disordered" evidence="1">
    <location>
        <begin position="229"/>
        <end position="273"/>
    </location>
</feature>
<feature type="compositionally biased region" description="Basic and acidic residues" evidence="1">
    <location>
        <begin position="108"/>
        <end position="134"/>
    </location>
</feature>
<comment type="caution">
    <text evidence="2">The sequence shown here is derived from an EMBL/GenBank/DDBJ whole genome shotgun (WGS) entry which is preliminary data.</text>
</comment>
<organism evidence="2 3">
    <name type="scientific">Pristionchus entomophagus</name>
    <dbReference type="NCBI Taxonomy" id="358040"/>
    <lineage>
        <taxon>Eukaryota</taxon>
        <taxon>Metazoa</taxon>
        <taxon>Ecdysozoa</taxon>
        <taxon>Nematoda</taxon>
        <taxon>Chromadorea</taxon>
        <taxon>Rhabditida</taxon>
        <taxon>Rhabditina</taxon>
        <taxon>Diplogasteromorpha</taxon>
        <taxon>Diplogasteroidea</taxon>
        <taxon>Neodiplogasteridae</taxon>
        <taxon>Pristionchus</taxon>
    </lineage>
</organism>
<name>A0AAV5UGE7_9BILA</name>
<evidence type="ECO:0000313" key="2">
    <source>
        <dbReference type="EMBL" id="GMT05365.1"/>
    </source>
</evidence>
<accession>A0AAV5UGE7</accession>
<reference evidence="2" key="1">
    <citation type="submission" date="2023-10" db="EMBL/GenBank/DDBJ databases">
        <title>Genome assembly of Pristionchus species.</title>
        <authorList>
            <person name="Yoshida K."/>
            <person name="Sommer R.J."/>
        </authorList>
    </citation>
    <scope>NUCLEOTIDE SEQUENCE</scope>
    <source>
        <strain evidence="2">RS0144</strain>
    </source>
</reference>
<evidence type="ECO:0000256" key="1">
    <source>
        <dbReference type="SAM" id="MobiDB-lite"/>
    </source>
</evidence>
<sequence>LHYIYILYVQSLGYGRGSTVVGRVGLGLASTVSHGSEGYGRGGEGGLEGGSGSSLSRFDGHFNSFVGNVRSHHEEGQRLDVEVGDDVAEHVEVSRLRVTLDELEERLKRQSGDAGVEQREEQIRGREGASEKSNNESQSKGASHRCSEKRRTGRSKGRGTIGEHQRHGQRSKEGQRLGIEVGGVEASSEENSTSERVREQEHAQLNVRSSNGLLSLDRVVGVEWKGHQCRHRDEESSEEEMDEATEHVGSHEEANRRAQGQHRSPEEGGKHRGGRRLDVALVLDDILNRRLERLRLRCTRGQLLLQEL</sequence>